<evidence type="ECO:0000259" key="3">
    <source>
        <dbReference type="PROSITE" id="PS51201"/>
    </source>
</evidence>
<dbReference type="InterPro" id="IPR036291">
    <property type="entry name" value="NAD(P)-bd_dom_sf"/>
</dbReference>
<dbReference type="SUPFAM" id="SSF51735">
    <property type="entry name" value="NAD(P)-binding Rossmann-fold domains"/>
    <property type="match status" value="1"/>
</dbReference>
<comment type="similarity">
    <text evidence="1">Belongs to the monovalent cation:proton antiporter 2 (CPA2) transporter (TC 2.A.37) family.</text>
</comment>
<evidence type="ECO:0000313" key="5">
    <source>
        <dbReference type="Proteomes" id="UP000254052"/>
    </source>
</evidence>
<dbReference type="Pfam" id="PF02254">
    <property type="entry name" value="TrkA_N"/>
    <property type="match status" value="1"/>
</dbReference>
<dbReference type="InterPro" id="IPR003148">
    <property type="entry name" value="RCK_N"/>
</dbReference>
<sequence>MDICNHALLVGYGRVGSLLGEKLLASDIPLVVIETSRTRVDELRERGVRAVLGNAANEEIMQLAHLECAKWLILTIPNGYEAGEIVASARAKNPDIEIIARAHYDDEVAYITERGANQVVMGEREIARTMLELLETPPAGEVVTG</sequence>
<dbReference type="Gene3D" id="3.40.50.720">
    <property type="entry name" value="NAD(P)-binding Rossmann-like Domain"/>
    <property type="match status" value="1"/>
</dbReference>
<evidence type="ECO:0000313" key="4">
    <source>
        <dbReference type="EMBL" id="STL42283.1"/>
    </source>
</evidence>
<dbReference type="EMBL" id="UGED01000007">
    <property type="protein sequence ID" value="STL42283.1"/>
    <property type="molecule type" value="Genomic_DNA"/>
</dbReference>
<gene>
    <name evidence="4" type="primary">ybaL_1</name>
    <name evidence="4" type="ORF">NCTC9962_02732</name>
</gene>
<dbReference type="PANTHER" id="PTHR42751">
    <property type="entry name" value="SODIUM/HYDROGEN EXCHANGER FAMILY/TRKA DOMAIN PROTEIN"/>
    <property type="match status" value="1"/>
</dbReference>
<reference evidence="4 5" key="1">
    <citation type="submission" date="2018-06" db="EMBL/GenBank/DDBJ databases">
        <authorList>
            <consortium name="Pathogen Informatics"/>
            <person name="Doyle S."/>
        </authorList>
    </citation>
    <scope>NUCLEOTIDE SEQUENCE [LARGE SCALE GENOMIC DNA]</scope>
    <source>
        <strain evidence="4 5">NCTC9962</strain>
    </source>
</reference>
<feature type="domain" description="RCK N-terminal" evidence="3">
    <location>
        <begin position="4"/>
        <end position="121"/>
    </location>
</feature>
<accession>A0A377B033</accession>
<dbReference type="Proteomes" id="UP000254052">
    <property type="component" value="Unassembled WGS sequence"/>
</dbReference>
<dbReference type="PANTHER" id="PTHR42751:SF1">
    <property type="entry name" value="CATION_PROTON ANTIPORTER YBAL-RELATED"/>
    <property type="match status" value="1"/>
</dbReference>
<protein>
    <submittedName>
        <fullName evidence="4">Putative transport protein</fullName>
    </submittedName>
</protein>
<organism evidence="4 5">
    <name type="scientific">Escherichia coli</name>
    <dbReference type="NCBI Taxonomy" id="562"/>
    <lineage>
        <taxon>Bacteria</taxon>
        <taxon>Pseudomonadati</taxon>
        <taxon>Pseudomonadota</taxon>
        <taxon>Gammaproteobacteria</taxon>
        <taxon>Enterobacterales</taxon>
        <taxon>Enterobacteriaceae</taxon>
        <taxon>Escherichia</taxon>
    </lineage>
</organism>
<keyword evidence="2" id="KW-0813">Transport</keyword>
<proteinExistence type="inferred from homology"/>
<dbReference type="AlphaFoldDB" id="A0A377B033"/>
<evidence type="ECO:0000256" key="1">
    <source>
        <dbReference type="ARBA" id="ARBA00005551"/>
    </source>
</evidence>
<evidence type="ECO:0000256" key="2">
    <source>
        <dbReference type="ARBA" id="ARBA00022448"/>
    </source>
</evidence>
<dbReference type="GO" id="GO:0006813">
    <property type="term" value="P:potassium ion transport"/>
    <property type="evidence" value="ECO:0007669"/>
    <property type="project" value="InterPro"/>
</dbReference>
<dbReference type="PROSITE" id="PS51201">
    <property type="entry name" value="RCK_N"/>
    <property type="match status" value="1"/>
</dbReference>
<name>A0A377B033_ECOLX</name>